<name>A0AAV3Y6W7_9GAST</name>
<keyword evidence="1" id="KW-1133">Transmembrane helix</keyword>
<dbReference type="AlphaFoldDB" id="A0AAV3Y6W7"/>
<keyword evidence="1" id="KW-0812">Transmembrane</keyword>
<keyword evidence="3" id="KW-1185">Reference proteome</keyword>
<sequence length="149" mass="16203">MLLVAILIYLGGTIIIMLQLLRPKRLLDLSNGLFSKALAETLFPTAAVLAFLSMLMMGELKRRIILQVNQTSSPGWAFFVSLSGVLANVIGTICMIINRRRTGCGASSCAKRPSIDNDAWKGNIRTDTDFAAAVTHVSEMRIAIVGHNL</sequence>
<evidence type="ECO:0000313" key="3">
    <source>
        <dbReference type="Proteomes" id="UP000735302"/>
    </source>
</evidence>
<evidence type="ECO:0000313" key="2">
    <source>
        <dbReference type="EMBL" id="GFN78524.1"/>
    </source>
</evidence>
<comment type="caution">
    <text evidence="2">The sequence shown here is derived from an EMBL/GenBank/DDBJ whole genome shotgun (WGS) entry which is preliminary data.</text>
</comment>
<proteinExistence type="predicted"/>
<evidence type="ECO:0000256" key="1">
    <source>
        <dbReference type="SAM" id="Phobius"/>
    </source>
</evidence>
<feature type="transmembrane region" description="Helical" evidence="1">
    <location>
        <begin position="76"/>
        <end position="97"/>
    </location>
</feature>
<dbReference type="EMBL" id="BLXT01000588">
    <property type="protein sequence ID" value="GFN78524.1"/>
    <property type="molecule type" value="Genomic_DNA"/>
</dbReference>
<feature type="transmembrane region" description="Helical" evidence="1">
    <location>
        <begin position="6"/>
        <end position="21"/>
    </location>
</feature>
<accession>A0AAV3Y6W7</accession>
<reference evidence="2 3" key="1">
    <citation type="journal article" date="2021" name="Elife">
        <title>Chloroplast acquisition without the gene transfer in kleptoplastic sea slugs, Plakobranchus ocellatus.</title>
        <authorList>
            <person name="Maeda T."/>
            <person name="Takahashi S."/>
            <person name="Yoshida T."/>
            <person name="Shimamura S."/>
            <person name="Takaki Y."/>
            <person name="Nagai Y."/>
            <person name="Toyoda A."/>
            <person name="Suzuki Y."/>
            <person name="Arimoto A."/>
            <person name="Ishii H."/>
            <person name="Satoh N."/>
            <person name="Nishiyama T."/>
            <person name="Hasebe M."/>
            <person name="Maruyama T."/>
            <person name="Minagawa J."/>
            <person name="Obokata J."/>
            <person name="Shigenobu S."/>
        </authorList>
    </citation>
    <scope>NUCLEOTIDE SEQUENCE [LARGE SCALE GENOMIC DNA]</scope>
</reference>
<keyword evidence="1" id="KW-0472">Membrane</keyword>
<feature type="transmembrane region" description="Helical" evidence="1">
    <location>
        <begin position="33"/>
        <end position="56"/>
    </location>
</feature>
<gene>
    <name evidence="2" type="ORF">PoB_000503000</name>
</gene>
<dbReference type="Proteomes" id="UP000735302">
    <property type="component" value="Unassembled WGS sequence"/>
</dbReference>
<organism evidence="2 3">
    <name type="scientific">Plakobranchus ocellatus</name>
    <dbReference type="NCBI Taxonomy" id="259542"/>
    <lineage>
        <taxon>Eukaryota</taxon>
        <taxon>Metazoa</taxon>
        <taxon>Spiralia</taxon>
        <taxon>Lophotrochozoa</taxon>
        <taxon>Mollusca</taxon>
        <taxon>Gastropoda</taxon>
        <taxon>Heterobranchia</taxon>
        <taxon>Euthyneura</taxon>
        <taxon>Panpulmonata</taxon>
        <taxon>Sacoglossa</taxon>
        <taxon>Placobranchoidea</taxon>
        <taxon>Plakobranchidae</taxon>
        <taxon>Plakobranchus</taxon>
    </lineage>
</organism>
<protein>
    <submittedName>
        <fullName evidence="2">Uncharacterized protein</fullName>
    </submittedName>
</protein>